<dbReference type="PANTHER" id="PTHR33142">
    <property type="entry name" value="CYCLIN-DEPENDENT PROTEIN KINASE INHIBITOR SMR13"/>
    <property type="match status" value="1"/>
</dbReference>
<dbReference type="GO" id="GO:0004860">
    <property type="term" value="F:protein kinase inhibitor activity"/>
    <property type="evidence" value="ECO:0007669"/>
    <property type="project" value="UniProtKB-KW"/>
</dbReference>
<dbReference type="PANTHER" id="PTHR33142:SF65">
    <property type="entry name" value="CYCLIN-DEPENDENT PROTEIN KINASE INHIBITOR SMR2-LIKE"/>
    <property type="match status" value="1"/>
</dbReference>
<proteinExistence type="predicted"/>
<protein>
    <recommendedName>
        <fullName evidence="6">Cyclin-dependent protein kinase inhibitor SMR3-like</fullName>
    </recommendedName>
</protein>
<organism evidence="4 5">
    <name type="scientific">Juglans regia</name>
    <name type="common">English walnut</name>
    <dbReference type="NCBI Taxonomy" id="51240"/>
    <lineage>
        <taxon>Eukaryota</taxon>
        <taxon>Viridiplantae</taxon>
        <taxon>Streptophyta</taxon>
        <taxon>Embryophyta</taxon>
        <taxon>Tracheophyta</taxon>
        <taxon>Spermatophyta</taxon>
        <taxon>Magnoliopsida</taxon>
        <taxon>eudicotyledons</taxon>
        <taxon>Gunneridae</taxon>
        <taxon>Pentapetalae</taxon>
        <taxon>rosids</taxon>
        <taxon>fabids</taxon>
        <taxon>Fagales</taxon>
        <taxon>Juglandaceae</taxon>
        <taxon>Juglans</taxon>
    </lineage>
</organism>
<dbReference type="InterPro" id="IPR040389">
    <property type="entry name" value="SMR"/>
</dbReference>
<dbReference type="AlphaFoldDB" id="A0A833Y634"/>
<sequence>MSNSELFLIKDDEDQVMRFKILGTTASSRFEDHDYYDHDHAMAMDVPELRQRIEQEDREKKGEEEEDQDCDVSVPAVVCKRLCLGELVKVEEDDDGFKTPTSLDNKIPGIKQCPPAPRPNKQLPMKRKSSIVLKKPPQPLNLLEEIEALFPLRIVSDLHRKIKKARRDDE</sequence>
<accession>A0A833Y634</accession>
<gene>
    <name evidence="4" type="ORF">F2P56_007772</name>
</gene>
<dbReference type="Gramene" id="Jr03_23290_p1">
    <property type="protein sequence ID" value="cds.Jr03_23290_p1"/>
    <property type="gene ID" value="Jr03_23290"/>
</dbReference>
<keyword evidence="2" id="KW-0131">Cell cycle</keyword>
<reference evidence="4" key="1">
    <citation type="submission" date="2015-10" db="EMBL/GenBank/DDBJ databases">
        <authorList>
            <person name="Martinez-Garcia P.J."/>
            <person name="Crepeau M.W."/>
            <person name="Puiu D."/>
            <person name="Gonzalez-Ibeas D."/>
            <person name="Whalen J."/>
            <person name="Stevens K."/>
            <person name="Paul R."/>
            <person name="Butterfield T."/>
            <person name="Britton M."/>
            <person name="Reagan R."/>
            <person name="Chakraborty S."/>
            <person name="Walawage S.L."/>
            <person name="Vasquez-Gross H.A."/>
            <person name="Cardeno C."/>
            <person name="Famula R."/>
            <person name="Pratt K."/>
            <person name="Kuruganti S."/>
            <person name="Aradhya M.K."/>
            <person name="Leslie C.A."/>
            <person name="Dandekar A.M."/>
            <person name="Salzberg S.L."/>
            <person name="Wegrzyn J.L."/>
            <person name="Langley C.H."/>
            <person name="Neale D.B."/>
        </authorList>
    </citation>
    <scope>NUCLEOTIDE SEQUENCE</scope>
    <source>
        <tissue evidence="4">Leaves</tissue>
    </source>
</reference>
<evidence type="ECO:0008006" key="6">
    <source>
        <dbReference type="Google" id="ProtNLM"/>
    </source>
</evidence>
<dbReference type="Proteomes" id="UP000619265">
    <property type="component" value="Unassembled WGS sequence"/>
</dbReference>
<evidence type="ECO:0000256" key="2">
    <source>
        <dbReference type="ARBA" id="ARBA00023306"/>
    </source>
</evidence>
<evidence type="ECO:0000313" key="4">
    <source>
        <dbReference type="EMBL" id="KAF5476025.1"/>
    </source>
</evidence>
<comment type="caution">
    <text evidence="4">The sequence shown here is derived from an EMBL/GenBank/DDBJ whole genome shotgun (WGS) entry which is preliminary data.</text>
</comment>
<keyword evidence="1" id="KW-0649">Protein kinase inhibitor</keyword>
<evidence type="ECO:0000313" key="5">
    <source>
        <dbReference type="Proteomes" id="UP000619265"/>
    </source>
</evidence>
<name>A0A833Y634_JUGRE</name>
<dbReference type="EMBL" id="LIHL02000003">
    <property type="protein sequence ID" value="KAF5476025.1"/>
    <property type="molecule type" value="Genomic_DNA"/>
</dbReference>
<evidence type="ECO:0000256" key="3">
    <source>
        <dbReference type="SAM" id="MobiDB-lite"/>
    </source>
</evidence>
<evidence type="ECO:0000256" key="1">
    <source>
        <dbReference type="ARBA" id="ARBA00023013"/>
    </source>
</evidence>
<dbReference type="GO" id="GO:0032875">
    <property type="term" value="P:regulation of DNA endoreduplication"/>
    <property type="evidence" value="ECO:0007669"/>
    <property type="project" value="InterPro"/>
</dbReference>
<reference evidence="4" key="2">
    <citation type="submission" date="2020-03" db="EMBL/GenBank/DDBJ databases">
        <title>Walnut 2.0.</title>
        <authorList>
            <person name="Marrano A."/>
            <person name="Britton M."/>
            <person name="Zimin A.V."/>
            <person name="Zaini P.A."/>
            <person name="Workman R."/>
            <person name="Puiu D."/>
            <person name="Bianco L."/>
            <person name="Allen B.J."/>
            <person name="Troggio M."/>
            <person name="Leslie C.A."/>
            <person name="Timp W."/>
            <person name="Dendekar A."/>
            <person name="Salzberg S.L."/>
            <person name="Neale D.B."/>
        </authorList>
    </citation>
    <scope>NUCLEOTIDE SEQUENCE</scope>
    <source>
        <tissue evidence="4">Leaves</tissue>
    </source>
</reference>
<feature type="region of interest" description="Disordered" evidence="3">
    <location>
        <begin position="94"/>
        <end position="132"/>
    </location>
</feature>